<protein>
    <submittedName>
        <fullName evidence="2">Uncharacterized protein</fullName>
    </submittedName>
</protein>
<accession>F9G3M4</accession>
<evidence type="ECO:0000256" key="1">
    <source>
        <dbReference type="SAM" id="MobiDB-lite"/>
    </source>
</evidence>
<gene>
    <name evidence="2" type="ORF">FOXB_13256</name>
</gene>
<name>F9G3M4_FUSOF</name>
<sequence length="80" mass="8462">MSKLEAGSSAFVFSLPHVAAFDNGFFYVSLAGKRRSQGPAGRSRSVALINEQPAITATAMQSEEEDGARKGQSTEASIQL</sequence>
<feature type="region of interest" description="Disordered" evidence="1">
    <location>
        <begin position="59"/>
        <end position="80"/>
    </location>
</feature>
<proteinExistence type="predicted"/>
<feature type="compositionally biased region" description="Polar residues" evidence="1">
    <location>
        <begin position="71"/>
        <end position="80"/>
    </location>
</feature>
<reference evidence="2" key="1">
    <citation type="journal article" date="2012" name="Mol. Plant Microbe Interact.">
        <title>A highly conserved effector in Fusarium oxysporum is required for full virulence on Arabidopsis.</title>
        <authorList>
            <person name="Thatcher L.F."/>
            <person name="Gardiner D.M."/>
            <person name="Kazan K."/>
            <person name="Manners J."/>
        </authorList>
    </citation>
    <scope>NUCLEOTIDE SEQUENCE [LARGE SCALE GENOMIC DNA]</scope>
    <source>
        <strain evidence="2">Fo5176</strain>
    </source>
</reference>
<dbReference type="EMBL" id="AFQF01003316">
    <property type="protein sequence ID" value="EGU76234.1"/>
    <property type="molecule type" value="Genomic_DNA"/>
</dbReference>
<comment type="caution">
    <text evidence="2">The sequence shown here is derived from an EMBL/GenBank/DDBJ whole genome shotgun (WGS) entry which is preliminary data.</text>
</comment>
<evidence type="ECO:0000313" key="2">
    <source>
        <dbReference type="EMBL" id="EGU76234.1"/>
    </source>
</evidence>
<organism evidence="2">
    <name type="scientific">Fusarium oxysporum (strain Fo5176)</name>
    <name type="common">Fusarium vascular wilt</name>
    <dbReference type="NCBI Taxonomy" id="660025"/>
    <lineage>
        <taxon>Eukaryota</taxon>
        <taxon>Fungi</taxon>
        <taxon>Dikarya</taxon>
        <taxon>Ascomycota</taxon>
        <taxon>Pezizomycotina</taxon>
        <taxon>Sordariomycetes</taxon>
        <taxon>Hypocreomycetidae</taxon>
        <taxon>Hypocreales</taxon>
        <taxon>Nectriaceae</taxon>
        <taxon>Fusarium</taxon>
        <taxon>Fusarium oxysporum species complex</taxon>
    </lineage>
</organism>
<dbReference type="AlphaFoldDB" id="F9G3M4"/>